<organism evidence="1 2">
    <name type="scientific">Zarea fungicola</name>
    <dbReference type="NCBI Taxonomy" id="93591"/>
    <lineage>
        <taxon>Eukaryota</taxon>
        <taxon>Fungi</taxon>
        <taxon>Dikarya</taxon>
        <taxon>Ascomycota</taxon>
        <taxon>Pezizomycotina</taxon>
        <taxon>Sordariomycetes</taxon>
        <taxon>Hypocreomycetidae</taxon>
        <taxon>Hypocreales</taxon>
        <taxon>Cordycipitaceae</taxon>
        <taxon>Zarea</taxon>
    </lineage>
</organism>
<evidence type="ECO:0000313" key="2">
    <source>
        <dbReference type="Proteomes" id="UP001143910"/>
    </source>
</evidence>
<name>A0ACC1MSD3_9HYPO</name>
<sequence>MITSPSNKSLLTRHSPTHNCPHVCDRNGCGERFKSKFMLHDHQSAVHPPKITKSSNPYKIKKPPTLPKEMSRSVPVIDASQALPPKSHIADTSNSTTRAKTEDSYTYVLPIPQCTPLTNSSISWGGMAGVCSGPAEPPKNWTDLGVPFLSINFVNPQNLQNPLDYNGMDSFVDTAITADLNTITTTAMHVEDYSQSIGGGDYGFCNDQSFQGGMDHQPMFSTNKASLPRQPTTQRFRSPTNLAASKLRRNAIKSPLKHFKLWELVFSLGLRVYINLAMGFNVNS</sequence>
<comment type="caution">
    <text evidence="1">The sequence shown here is derived from an EMBL/GenBank/DDBJ whole genome shotgun (WGS) entry which is preliminary data.</text>
</comment>
<reference evidence="1" key="1">
    <citation type="submission" date="2022-08" db="EMBL/GenBank/DDBJ databases">
        <title>Genome Sequence of Lecanicillium fungicola.</title>
        <authorList>
            <person name="Buettner E."/>
        </authorList>
    </citation>
    <scope>NUCLEOTIDE SEQUENCE</scope>
    <source>
        <strain evidence="1">Babe33</strain>
    </source>
</reference>
<dbReference type="Proteomes" id="UP001143910">
    <property type="component" value="Unassembled WGS sequence"/>
</dbReference>
<evidence type="ECO:0000313" key="1">
    <source>
        <dbReference type="EMBL" id="KAJ2969730.1"/>
    </source>
</evidence>
<dbReference type="EMBL" id="JANJQO010001681">
    <property type="protein sequence ID" value="KAJ2969730.1"/>
    <property type="molecule type" value="Genomic_DNA"/>
</dbReference>
<accession>A0ACC1MSD3</accession>
<gene>
    <name evidence="1" type="ORF">NQ176_g8518</name>
</gene>
<protein>
    <submittedName>
        <fullName evidence="1">Uncharacterized protein</fullName>
    </submittedName>
</protein>
<proteinExistence type="predicted"/>
<keyword evidence="2" id="KW-1185">Reference proteome</keyword>